<dbReference type="RefSeq" id="WP_085008787.1">
    <property type="nucleotide sequence ID" value="NZ_NAAD01000001.1"/>
</dbReference>
<comment type="caution">
    <text evidence="9">The sequence shown here is derived from an EMBL/GenBank/DDBJ whole genome shotgun (WGS) entry which is preliminary data.</text>
</comment>
<dbReference type="Gene3D" id="3.30.70.250">
    <property type="entry name" value="Malonyl-CoA ACP transacylase, ACP-binding"/>
    <property type="match status" value="1"/>
</dbReference>
<evidence type="ECO:0000256" key="3">
    <source>
        <dbReference type="ARBA" id="ARBA00022679"/>
    </source>
</evidence>
<evidence type="ECO:0000256" key="5">
    <source>
        <dbReference type="ARBA" id="ARBA00048462"/>
    </source>
</evidence>
<dbReference type="InterPro" id="IPR016035">
    <property type="entry name" value="Acyl_Trfase/lysoPLipase"/>
</dbReference>
<dbReference type="OrthoDB" id="9808564at2"/>
<evidence type="ECO:0000313" key="10">
    <source>
        <dbReference type="Proteomes" id="UP000193136"/>
    </source>
</evidence>
<dbReference type="GO" id="GO:0006633">
    <property type="term" value="P:fatty acid biosynthetic process"/>
    <property type="evidence" value="ECO:0007669"/>
    <property type="project" value="TreeGrafter"/>
</dbReference>
<feature type="active site" evidence="7">
    <location>
        <position position="199"/>
    </location>
</feature>
<dbReference type="SMART" id="SM00827">
    <property type="entry name" value="PKS_AT"/>
    <property type="match status" value="1"/>
</dbReference>
<dbReference type="EMBL" id="NAAD01000001">
    <property type="protein sequence ID" value="ORJ63564.1"/>
    <property type="molecule type" value="Genomic_DNA"/>
</dbReference>
<dbReference type="InterPro" id="IPR001227">
    <property type="entry name" value="Ac_transferase_dom_sf"/>
</dbReference>
<feature type="domain" description="Malonyl-CoA:ACP transacylase (MAT)" evidence="8">
    <location>
        <begin position="5"/>
        <end position="304"/>
    </location>
</feature>
<comment type="catalytic activity">
    <reaction evidence="5 6">
        <text>holo-[ACP] + malonyl-CoA = malonyl-[ACP] + CoA</text>
        <dbReference type="Rhea" id="RHEA:41792"/>
        <dbReference type="Rhea" id="RHEA-COMP:9623"/>
        <dbReference type="Rhea" id="RHEA-COMP:9685"/>
        <dbReference type="ChEBI" id="CHEBI:57287"/>
        <dbReference type="ChEBI" id="CHEBI:57384"/>
        <dbReference type="ChEBI" id="CHEBI:64479"/>
        <dbReference type="ChEBI" id="CHEBI:78449"/>
        <dbReference type="EC" id="2.3.1.39"/>
    </reaction>
</comment>
<dbReference type="InterPro" id="IPR016036">
    <property type="entry name" value="Malonyl_transacylase_ACP-bd"/>
</dbReference>
<reference evidence="9 10" key="1">
    <citation type="submission" date="2017-03" db="EMBL/GenBank/DDBJ databases">
        <title>Genome sequence of Geothermobacter sp. EPR-M, Deep-Sea Iron Reducer.</title>
        <authorList>
            <person name="Tully B."/>
            <person name="Savalia P."/>
            <person name="Abuyen K."/>
            <person name="Baughan C."/>
            <person name="Romero E."/>
            <person name="Ronkowski C."/>
            <person name="Torres B."/>
            <person name="Tremblay J."/>
            <person name="Trujillo A."/>
            <person name="Tyler M."/>
            <person name="Perez-Rodriguez I."/>
            <person name="Amend J."/>
        </authorList>
    </citation>
    <scope>NUCLEOTIDE SEQUENCE [LARGE SCALE GENOMIC DNA]</scope>
    <source>
        <strain evidence="9 10">EPR-M</strain>
    </source>
</reference>
<evidence type="ECO:0000256" key="1">
    <source>
        <dbReference type="ARBA" id="ARBA00013258"/>
    </source>
</evidence>
<organism evidence="9 10">
    <name type="scientific">Geothermobacter hydrogeniphilus</name>
    <dbReference type="NCBI Taxonomy" id="1969733"/>
    <lineage>
        <taxon>Bacteria</taxon>
        <taxon>Pseudomonadati</taxon>
        <taxon>Thermodesulfobacteriota</taxon>
        <taxon>Desulfuromonadia</taxon>
        <taxon>Desulfuromonadales</taxon>
        <taxon>Geothermobacteraceae</taxon>
        <taxon>Geothermobacter</taxon>
    </lineage>
</organism>
<sequence>MITFLFPGQGSQSAGMGKDLAADFKVARDVFEEANDALGFDLATLCFNGPDEDLKLTENTQPAILTHSVAALRVLQEVSDLRPDYAAGHSLGEYSALVCSGALQFADAVKIVRQRGRFMQQAVPVGQGAMAAIIGLDAESLEQVCRQAADGDVVSPANYNSPGQVVIAGHAEAVARATDLAKAKGAKRAMPLPVSAPFHCSLMQPAADQLARVLEPVQVGKLNVPVVSNVEARPNLESERVKALLVRQVCAPVRWEESVTWMVESGVDHFVEIGPGKVLSGLVKRMARGSRIQNLAVAADIEKLN</sequence>
<evidence type="ECO:0000256" key="7">
    <source>
        <dbReference type="PIRSR" id="PIRSR000446-1"/>
    </source>
</evidence>
<dbReference type="PANTHER" id="PTHR42681">
    <property type="entry name" value="MALONYL-COA-ACYL CARRIER PROTEIN TRANSACYLASE, MITOCHONDRIAL"/>
    <property type="match status" value="1"/>
</dbReference>
<dbReference type="PIRSF" id="PIRSF000446">
    <property type="entry name" value="Mct"/>
    <property type="match status" value="1"/>
</dbReference>
<evidence type="ECO:0000313" key="9">
    <source>
        <dbReference type="EMBL" id="ORJ63564.1"/>
    </source>
</evidence>
<dbReference type="STRING" id="1969733.B5V00_01470"/>
<dbReference type="GO" id="GO:0004314">
    <property type="term" value="F:[acyl-carrier-protein] S-malonyltransferase activity"/>
    <property type="evidence" value="ECO:0007669"/>
    <property type="project" value="UniProtKB-EC"/>
</dbReference>
<dbReference type="GO" id="GO:0005829">
    <property type="term" value="C:cytosol"/>
    <property type="evidence" value="ECO:0007669"/>
    <property type="project" value="TreeGrafter"/>
</dbReference>
<keyword evidence="3 6" id="KW-0808">Transferase</keyword>
<dbReference type="InterPro" id="IPR024925">
    <property type="entry name" value="Malonyl_CoA-ACP_transAc"/>
</dbReference>
<dbReference type="InterPro" id="IPR014043">
    <property type="entry name" value="Acyl_transferase_dom"/>
</dbReference>
<evidence type="ECO:0000256" key="4">
    <source>
        <dbReference type="ARBA" id="ARBA00023315"/>
    </source>
</evidence>
<protein>
    <recommendedName>
        <fullName evidence="2 6">Malonyl CoA-acyl carrier protein transacylase</fullName>
        <ecNumber evidence="1 6">2.3.1.39</ecNumber>
    </recommendedName>
</protein>
<feature type="active site" evidence="7">
    <location>
        <position position="90"/>
    </location>
</feature>
<dbReference type="SUPFAM" id="SSF55048">
    <property type="entry name" value="Probable ACP-binding domain of malonyl-CoA ACP transacylase"/>
    <property type="match status" value="1"/>
</dbReference>
<evidence type="ECO:0000259" key="8">
    <source>
        <dbReference type="SMART" id="SM00827"/>
    </source>
</evidence>
<comment type="similarity">
    <text evidence="6">Belongs to the fabD family.</text>
</comment>
<dbReference type="InterPro" id="IPR050858">
    <property type="entry name" value="Mal-CoA-ACP_Trans/PKS_FabD"/>
</dbReference>
<proteinExistence type="inferred from homology"/>
<gene>
    <name evidence="9" type="ORF">B5V00_01470</name>
</gene>
<name>A0A1X0YF04_9BACT</name>
<dbReference type="AlphaFoldDB" id="A0A1X0YF04"/>
<dbReference type="EC" id="2.3.1.39" evidence="1 6"/>
<dbReference type="Pfam" id="PF00698">
    <property type="entry name" value="Acyl_transf_1"/>
    <property type="match status" value="1"/>
</dbReference>
<keyword evidence="4 6" id="KW-0012">Acyltransferase</keyword>
<dbReference type="FunFam" id="3.30.70.250:FF:000001">
    <property type="entry name" value="Malonyl CoA-acyl carrier protein transacylase"/>
    <property type="match status" value="1"/>
</dbReference>
<dbReference type="Gene3D" id="3.40.366.10">
    <property type="entry name" value="Malonyl-Coenzyme A Acyl Carrier Protein, domain 2"/>
    <property type="match status" value="1"/>
</dbReference>
<dbReference type="InterPro" id="IPR004410">
    <property type="entry name" value="Malonyl_CoA-ACP_transAc_FabD"/>
</dbReference>
<dbReference type="SUPFAM" id="SSF52151">
    <property type="entry name" value="FabD/lysophospholipase-like"/>
    <property type="match status" value="1"/>
</dbReference>
<evidence type="ECO:0000256" key="2">
    <source>
        <dbReference type="ARBA" id="ARBA00018953"/>
    </source>
</evidence>
<dbReference type="PANTHER" id="PTHR42681:SF1">
    <property type="entry name" value="MALONYL-COA-ACYL CARRIER PROTEIN TRANSACYLASE, MITOCHONDRIAL"/>
    <property type="match status" value="1"/>
</dbReference>
<dbReference type="NCBIfam" id="TIGR00128">
    <property type="entry name" value="fabD"/>
    <property type="match status" value="1"/>
</dbReference>
<dbReference type="Proteomes" id="UP000193136">
    <property type="component" value="Unassembled WGS sequence"/>
</dbReference>
<accession>A0A1X0YF04</accession>
<keyword evidence="10" id="KW-1185">Reference proteome</keyword>
<evidence type="ECO:0000256" key="6">
    <source>
        <dbReference type="PIRNR" id="PIRNR000446"/>
    </source>
</evidence>